<evidence type="ECO:0000313" key="4">
    <source>
        <dbReference type="Proteomes" id="UP001189429"/>
    </source>
</evidence>
<sequence>MWGVGIFTCMLACFHGSQAVEEARRLGEVAAALRAGPPAAGAPELAGRLEEVAGLLRSDVEDMSLAWRSLRDHPMTVLLARAAALGTPPSEGRSAACTALRSGSSGTTSGRRTLS</sequence>
<evidence type="ECO:0000256" key="2">
    <source>
        <dbReference type="SAM" id="SignalP"/>
    </source>
</evidence>
<evidence type="ECO:0000256" key="1">
    <source>
        <dbReference type="SAM" id="MobiDB-lite"/>
    </source>
</evidence>
<dbReference type="EMBL" id="CAUYUJ010014236">
    <property type="protein sequence ID" value="CAK0838612.1"/>
    <property type="molecule type" value="Genomic_DNA"/>
</dbReference>
<comment type="caution">
    <text evidence="3">The sequence shown here is derived from an EMBL/GenBank/DDBJ whole genome shotgun (WGS) entry which is preliminary data.</text>
</comment>
<dbReference type="Proteomes" id="UP001189429">
    <property type="component" value="Unassembled WGS sequence"/>
</dbReference>
<organism evidence="3 4">
    <name type="scientific">Prorocentrum cordatum</name>
    <dbReference type="NCBI Taxonomy" id="2364126"/>
    <lineage>
        <taxon>Eukaryota</taxon>
        <taxon>Sar</taxon>
        <taxon>Alveolata</taxon>
        <taxon>Dinophyceae</taxon>
        <taxon>Prorocentrales</taxon>
        <taxon>Prorocentraceae</taxon>
        <taxon>Prorocentrum</taxon>
    </lineage>
</organism>
<keyword evidence="4" id="KW-1185">Reference proteome</keyword>
<accession>A0ABN9T0Z2</accession>
<keyword evidence="2" id="KW-0732">Signal</keyword>
<protein>
    <submittedName>
        <fullName evidence="3">Uncharacterized protein</fullName>
    </submittedName>
</protein>
<name>A0ABN9T0Z2_9DINO</name>
<feature type="compositionally biased region" description="Low complexity" evidence="1">
    <location>
        <begin position="100"/>
        <end position="115"/>
    </location>
</feature>
<evidence type="ECO:0000313" key="3">
    <source>
        <dbReference type="EMBL" id="CAK0838612.1"/>
    </source>
</evidence>
<feature type="signal peptide" evidence="2">
    <location>
        <begin position="1"/>
        <end position="19"/>
    </location>
</feature>
<gene>
    <name evidence="3" type="ORF">PCOR1329_LOCUS34522</name>
</gene>
<reference evidence="3" key="1">
    <citation type="submission" date="2023-10" db="EMBL/GenBank/DDBJ databases">
        <authorList>
            <person name="Chen Y."/>
            <person name="Shah S."/>
            <person name="Dougan E. K."/>
            <person name="Thang M."/>
            <person name="Chan C."/>
        </authorList>
    </citation>
    <scope>NUCLEOTIDE SEQUENCE [LARGE SCALE GENOMIC DNA]</scope>
</reference>
<feature type="chain" id="PRO_5046609561" evidence="2">
    <location>
        <begin position="20"/>
        <end position="115"/>
    </location>
</feature>
<proteinExistence type="predicted"/>
<feature type="region of interest" description="Disordered" evidence="1">
    <location>
        <begin position="87"/>
        <end position="115"/>
    </location>
</feature>